<accession>A0ABS4G342</accession>
<dbReference type="RefSeq" id="WP_209459154.1">
    <property type="nucleotide sequence ID" value="NZ_JAGGKC010000009.1"/>
</dbReference>
<evidence type="ECO:0000313" key="6">
    <source>
        <dbReference type="EMBL" id="MBP1918936.1"/>
    </source>
</evidence>
<comment type="caution">
    <text evidence="6">The sequence shown here is derived from an EMBL/GenBank/DDBJ whole genome shotgun (WGS) entry which is preliminary data.</text>
</comment>
<organism evidence="6 7">
    <name type="scientific">Youngiibacter multivorans</name>
    <dbReference type="NCBI Taxonomy" id="937251"/>
    <lineage>
        <taxon>Bacteria</taxon>
        <taxon>Bacillati</taxon>
        <taxon>Bacillota</taxon>
        <taxon>Clostridia</taxon>
        <taxon>Eubacteriales</taxon>
        <taxon>Clostridiaceae</taxon>
        <taxon>Youngiibacter</taxon>
    </lineage>
</organism>
<keyword evidence="4" id="KW-1133">Transmembrane helix</keyword>
<dbReference type="Pfam" id="PF00456">
    <property type="entry name" value="Transketolase_N"/>
    <property type="match status" value="1"/>
</dbReference>
<dbReference type="Proteomes" id="UP001519271">
    <property type="component" value="Unassembled WGS sequence"/>
</dbReference>
<dbReference type="EC" id="2.2.1.1" evidence="6"/>
<dbReference type="InterPro" id="IPR005474">
    <property type="entry name" value="Transketolase_N"/>
</dbReference>
<sequence>MYSEKLVADLEDKARKLRKNVIVSMGVGFAGHIGGSFSSADMVAALYFHKLRHDPEDKKMTDRDRFLLSKGHVAILQYSALAEAGYFPIEDLVNTKRIDSYLQGHPDVLKTPGIEAGTGSLGQGLSIGLGMAMGLKMDGLDSKVYVLMGDGEQQEGQIWEAAMAATVYNTDNLVGIVDCNKLQATGPICERFDAGDIKNKWESFGWNTIEINGHDMKEILWALDETDKKNGKPTVIIMNTVKGKGLSFAENVVSYHNGMLSKENYDKAMAELS</sequence>
<evidence type="ECO:0000256" key="1">
    <source>
        <dbReference type="ARBA" id="ARBA00001964"/>
    </source>
</evidence>
<dbReference type="InterPro" id="IPR029061">
    <property type="entry name" value="THDP-binding"/>
</dbReference>
<reference evidence="6 7" key="1">
    <citation type="submission" date="2021-03" db="EMBL/GenBank/DDBJ databases">
        <title>Genomic Encyclopedia of Type Strains, Phase IV (KMG-IV): sequencing the most valuable type-strain genomes for metagenomic binning, comparative biology and taxonomic classification.</title>
        <authorList>
            <person name="Goeker M."/>
        </authorList>
    </citation>
    <scope>NUCLEOTIDE SEQUENCE [LARGE SCALE GENOMIC DNA]</scope>
    <source>
        <strain evidence="6 7">DSM 6139</strain>
    </source>
</reference>
<evidence type="ECO:0000313" key="7">
    <source>
        <dbReference type="Proteomes" id="UP001519271"/>
    </source>
</evidence>
<dbReference type="Gene3D" id="3.40.50.970">
    <property type="match status" value="1"/>
</dbReference>
<name>A0ABS4G342_9CLOT</name>
<evidence type="ECO:0000256" key="4">
    <source>
        <dbReference type="SAM" id="Phobius"/>
    </source>
</evidence>
<gene>
    <name evidence="6" type="ORF">J2Z34_001416</name>
</gene>
<comment type="similarity">
    <text evidence="2">Belongs to the transketolase family.</text>
</comment>
<feature type="domain" description="Transketolase N-terminal" evidence="5">
    <location>
        <begin position="30"/>
        <end position="266"/>
    </location>
</feature>
<evidence type="ECO:0000256" key="2">
    <source>
        <dbReference type="ARBA" id="ARBA00007131"/>
    </source>
</evidence>
<evidence type="ECO:0000259" key="5">
    <source>
        <dbReference type="Pfam" id="PF00456"/>
    </source>
</evidence>
<protein>
    <submittedName>
        <fullName evidence="6">Transketolase</fullName>
        <ecNumber evidence="6">2.2.1.1</ecNumber>
    </submittedName>
</protein>
<keyword evidence="3" id="KW-0786">Thiamine pyrophosphate</keyword>
<evidence type="ECO:0000256" key="3">
    <source>
        <dbReference type="ARBA" id="ARBA00023052"/>
    </source>
</evidence>
<feature type="transmembrane region" description="Helical" evidence="4">
    <location>
        <begin position="21"/>
        <end position="48"/>
    </location>
</feature>
<proteinExistence type="inferred from homology"/>
<keyword evidence="4" id="KW-0812">Transmembrane</keyword>
<dbReference type="GO" id="GO:0004802">
    <property type="term" value="F:transketolase activity"/>
    <property type="evidence" value="ECO:0007669"/>
    <property type="project" value="UniProtKB-EC"/>
</dbReference>
<dbReference type="SUPFAM" id="SSF52518">
    <property type="entry name" value="Thiamin diphosphate-binding fold (THDP-binding)"/>
    <property type="match status" value="1"/>
</dbReference>
<keyword evidence="4" id="KW-0472">Membrane</keyword>
<keyword evidence="7" id="KW-1185">Reference proteome</keyword>
<dbReference type="PANTHER" id="PTHR47514">
    <property type="entry name" value="TRANSKETOLASE N-TERMINAL SECTION-RELATED"/>
    <property type="match status" value="1"/>
</dbReference>
<comment type="cofactor">
    <cofactor evidence="1">
        <name>thiamine diphosphate</name>
        <dbReference type="ChEBI" id="CHEBI:58937"/>
    </cofactor>
</comment>
<dbReference type="CDD" id="cd02012">
    <property type="entry name" value="TPP_TK"/>
    <property type="match status" value="1"/>
</dbReference>
<dbReference type="EMBL" id="JAGGKC010000009">
    <property type="protein sequence ID" value="MBP1918936.1"/>
    <property type="molecule type" value="Genomic_DNA"/>
</dbReference>
<keyword evidence="6" id="KW-0808">Transferase</keyword>
<dbReference type="PANTHER" id="PTHR47514:SF1">
    <property type="entry name" value="TRANSKETOLASE N-TERMINAL SECTION-RELATED"/>
    <property type="match status" value="1"/>
</dbReference>